<protein>
    <submittedName>
        <fullName evidence="1">Putative secreted protein</fullName>
    </submittedName>
</protein>
<name>A0A2M4CF72_9DIPT</name>
<dbReference type="AlphaFoldDB" id="A0A2M4CF72"/>
<sequence>MTRSLATRSSFCFASSVSFSISSLPYCSVASFSMLRISLATPSSSSVCGVWSLFSSSKTCSFGGSPWQTRC</sequence>
<reference evidence="1" key="1">
    <citation type="submission" date="2018-01" db="EMBL/GenBank/DDBJ databases">
        <title>An insight into the sialome of Amazonian anophelines.</title>
        <authorList>
            <person name="Ribeiro J.M."/>
            <person name="Scarpassa V."/>
            <person name="Calvo E."/>
        </authorList>
    </citation>
    <scope>NUCLEOTIDE SEQUENCE</scope>
    <source>
        <tissue evidence="1">Salivary glands</tissue>
    </source>
</reference>
<evidence type="ECO:0000313" key="1">
    <source>
        <dbReference type="EMBL" id="MBW63578.1"/>
    </source>
</evidence>
<accession>A0A2M4CF72</accession>
<dbReference type="EMBL" id="GGFJ01014437">
    <property type="protein sequence ID" value="MBW63578.1"/>
    <property type="molecule type" value="Transcribed_RNA"/>
</dbReference>
<organism evidence="1">
    <name type="scientific">Anopheles marajoara</name>
    <dbReference type="NCBI Taxonomy" id="58244"/>
    <lineage>
        <taxon>Eukaryota</taxon>
        <taxon>Metazoa</taxon>
        <taxon>Ecdysozoa</taxon>
        <taxon>Arthropoda</taxon>
        <taxon>Hexapoda</taxon>
        <taxon>Insecta</taxon>
        <taxon>Pterygota</taxon>
        <taxon>Neoptera</taxon>
        <taxon>Endopterygota</taxon>
        <taxon>Diptera</taxon>
        <taxon>Nematocera</taxon>
        <taxon>Culicoidea</taxon>
        <taxon>Culicidae</taxon>
        <taxon>Anophelinae</taxon>
        <taxon>Anopheles</taxon>
    </lineage>
</organism>
<proteinExistence type="predicted"/>